<gene>
    <name evidence="1" type="ORF">E6Q54_06015</name>
</gene>
<dbReference type="Proteomes" id="UP000321797">
    <property type="component" value="Unassembled WGS sequence"/>
</dbReference>
<dbReference type="RefSeq" id="WP_276759460.1">
    <property type="nucleotide sequence ID" value="NZ_SSGD01000027.1"/>
</dbReference>
<protein>
    <submittedName>
        <fullName evidence="1">Uncharacterized protein</fullName>
    </submittedName>
</protein>
<evidence type="ECO:0000313" key="2">
    <source>
        <dbReference type="Proteomes" id="UP000321797"/>
    </source>
</evidence>
<name>A0A5C7Y8R0_9MYCO</name>
<dbReference type="AlphaFoldDB" id="A0A5C7Y8R0"/>
<dbReference type="EMBL" id="SSGD01000027">
    <property type="protein sequence ID" value="TXI58289.1"/>
    <property type="molecule type" value="Genomic_DNA"/>
</dbReference>
<sequence length="107" mass="11653">MGDEWKVVEGTGWISIPGFGRIAPQRDNVGGGRNYFTAKIDNGEYAKVKGDSITGGPESWYYEIDSPFLLADRTGRCIEVETSLLPGGRYAVKYRTGAWVDGASGGW</sequence>
<organism evidence="1 2">
    <name type="scientific">Mycolicibacter arupensis</name>
    <dbReference type="NCBI Taxonomy" id="342002"/>
    <lineage>
        <taxon>Bacteria</taxon>
        <taxon>Bacillati</taxon>
        <taxon>Actinomycetota</taxon>
        <taxon>Actinomycetes</taxon>
        <taxon>Mycobacteriales</taxon>
        <taxon>Mycobacteriaceae</taxon>
        <taxon>Mycolicibacter</taxon>
    </lineage>
</organism>
<comment type="caution">
    <text evidence="1">The sequence shown here is derived from an EMBL/GenBank/DDBJ whole genome shotgun (WGS) entry which is preliminary data.</text>
</comment>
<accession>A0A5C7Y8R0</accession>
<evidence type="ECO:0000313" key="1">
    <source>
        <dbReference type="EMBL" id="TXI58289.1"/>
    </source>
</evidence>
<proteinExistence type="predicted"/>
<reference evidence="1 2" key="1">
    <citation type="submission" date="2018-09" db="EMBL/GenBank/DDBJ databases">
        <title>Metagenome Assembled Genomes from an Advanced Water Purification Facility.</title>
        <authorList>
            <person name="Stamps B.W."/>
            <person name="Spear J.R."/>
        </authorList>
    </citation>
    <scope>NUCLEOTIDE SEQUENCE [LARGE SCALE GENOMIC DNA]</scope>
    <source>
        <strain evidence="1">Bin_29_2</strain>
    </source>
</reference>